<evidence type="ECO:0000313" key="3">
    <source>
        <dbReference type="Proteomes" id="UP001341281"/>
    </source>
</evidence>
<proteinExistence type="predicted"/>
<protein>
    <submittedName>
        <fullName evidence="1">Uncharacterized protein</fullName>
    </submittedName>
</protein>
<dbReference type="EMBL" id="CP144752">
    <property type="protein sequence ID" value="WVZ90852.1"/>
    <property type="molecule type" value="Genomic_DNA"/>
</dbReference>
<evidence type="ECO:0000313" key="1">
    <source>
        <dbReference type="EMBL" id="WVZ90832.1"/>
    </source>
</evidence>
<dbReference type="EMBL" id="CP144752">
    <property type="protein sequence ID" value="WVZ90832.1"/>
    <property type="molecule type" value="Genomic_DNA"/>
</dbReference>
<reference evidence="1 3" key="1">
    <citation type="submission" date="2024-02" db="EMBL/GenBank/DDBJ databases">
        <title>High-quality chromosome-scale genome assembly of Pensacola bahiagrass (Paspalum notatum Flugge var. saurae).</title>
        <authorList>
            <person name="Vega J.M."/>
            <person name="Podio M."/>
            <person name="Orjuela J."/>
            <person name="Siena L.A."/>
            <person name="Pessino S.C."/>
            <person name="Combes M.C."/>
            <person name="Mariac C."/>
            <person name="Albertini E."/>
            <person name="Pupilli F."/>
            <person name="Ortiz J.P.A."/>
            <person name="Leblanc O."/>
        </authorList>
    </citation>
    <scope>NUCLEOTIDE SEQUENCE [LARGE SCALE GENOMIC DNA]</scope>
    <source>
        <strain evidence="1">R1</strain>
        <tissue evidence="1">Leaf</tissue>
    </source>
</reference>
<organism evidence="1 3">
    <name type="scientific">Paspalum notatum var. saurae</name>
    <dbReference type="NCBI Taxonomy" id="547442"/>
    <lineage>
        <taxon>Eukaryota</taxon>
        <taxon>Viridiplantae</taxon>
        <taxon>Streptophyta</taxon>
        <taxon>Embryophyta</taxon>
        <taxon>Tracheophyta</taxon>
        <taxon>Spermatophyta</taxon>
        <taxon>Magnoliopsida</taxon>
        <taxon>Liliopsida</taxon>
        <taxon>Poales</taxon>
        <taxon>Poaceae</taxon>
        <taxon>PACMAD clade</taxon>
        <taxon>Panicoideae</taxon>
        <taxon>Andropogonodae</taxon>
        <taxon>Paspaleae</taxon>
        <taxon>Paspalinae</taxon>
        <taxon>Paspalum</taxon>
    </lineage>
</organism>
<keyword evidence="3" id="KW-1185">Reference proteome</keyword>
<sequence>MLGEPTTRPIYARDWAFPAQRGKVCPVPRSYPTLVPLPLPPTTLTTSPPPPIAYDTSSSKLSLSSATTSVIDGRSLDGRSLHFRANSATFQTELTSYSPPIRGSATFEMSPSESFWRTHSATWMLSVLLMETAGGWPVISSSSTTPKLYTSLFSLSWDT</sequence>
<evidence type="ECO:0000313" key="2">
    <source>
        <dbReference type="EMBL" id="WVZ90852.1"/>
    </source>
</evidence>
<dbReference type="AlphaFoldDB" id="A0AAQ3UIK3"/>
<accession>A0AAQ3UIK3</accession>
<gene>
    <name evidence="1" type="ORF">U9M48_037092</name>
    <name evidence="2" type="ORF">U9M48_037111</name>
</gene>
<name>A0AAQ3UIK3_PASNO</name>
<dbReference type="Proteomes" id="UP001341281">
    <property type="component" value="Chromosome 08"/>
</dbReference>